<evidence type="ECO:0000313" key="1">
    <source>
        <dbReference type="EMBL" id="KAI5658829.1"/>
    </source>
</evidence>
<comment type="caution">
    <text evidence="1">The sequence shown here is derived from an EMBL/GenBank/DDBJ whole genome shotgun (WGS) entry which is preliminary data.</text>
</comment>
<accession>A0ACC0AF68</accession>
<name>A0ACC0AF68_CATRO</name>
<proteinExistence type="predicted"/>
<reference evidence="2" key="1">
    <citation type="journal article" date="2023" name="Nat. Plants">
        <title>Single-cell RNA sequencing provides a high-resolution roadmap for understanding the multicellular compartmentation of specialized metabolism.</title>
        <authorList>
            <person name="Sun S."/>
            <person name="Shen X."/>
            <person name="Li Y."/>
            <person name="Li Y."/>
            <person name="Wang S."/>
            <person name="Li R."/>
            <person name="Zhang H."/>
            <person name="Shen G."/>
            <person name="Guo B."/>
            <person name="Wei J."/>
            <person name="Xu J."/>
            <person name="St-Pierre B."/>
            <person name="Chen S."/>
            <person name="Sun C."/>
        </authorList>
    </citation>
    <scope>NUCLEOTIDE SEQUENCE [LARGE SCALE GENOMIC DNA]</scope>
</reference>
<organism evidence="1 2">
    <name type="scientific">Catharanthus roseus</name>
    <name type="common">Madagascar periwinkle</name>
    <name type="synonym">Vinca rosea</name>
    <dbReference type="NCBI Taxonomy" id="4058"/>
    <lineage>
        <taxon>Eukaryota</taxon>
        <taxon>Viridiplantae</taxon>
        <taxon>Streptophyta</taxon>
        <taxon>Embryophyta</taxon>
        <taxon>Tracheophyta</taxon>
        <taxon>Spermatophyta</taxon>
        <taxon>Magnoliopsida</taxon>
        <taxon>eudicotyledons</taxon>
        <taxon>Gunneridae</taxon>
        <taxon>Pentapetalae</taxon>
        <taxon>asterids</taxon>
        <taxon>lamiids</taxon>
        <taxon>Gentianales</taxon>
        <taxon>Apocynaceae</taxon>
        <taxon>Rauvolfioideae</taxon>
        <taxon>Vinceae</taxon>
        <taxon>Catharanthinae</taxon>
        <taxon>Catharanthus</taxon>
    </lineage>
</organism>
<dbReference type="Proteomes" id="UP001060085">
    <property type="component" value="Linkage Group LG06"/>
</dbReference>
<protein>
    <submittedName>
        <fullName evidence="1">Uncharacterized protein</fullName>
    </submittedName>
</protein>
<sequence length="139" mass="16725">MYLLAVGKIKMRKSPTSLDEGADEKVDEGTGTGERDDDEGKFLDDILTTDEVEEGVEMGTGLEYGTAKMKLRSSYSQSYRNRYRRRRSPQKNRSHRRRSRRLNWRSRHRRRRRLWRNRSRCWRSRHLRVSPLLTPTYHL</sequence>
<gene>
    <name evidence="1" type="ORF">M9H77_27622</name>
</gene>
<dbReference type="EMBL" id="CM044706">
    <property type="protein sequence ID" value="KAI5658829.1"/>
    <property type="molecule type" value="Genomic_DNA"/>
</dbReference>
<keyword evidence="2" id="KW-1185">Reference proteome</keyword>
<evidence type="ECO:0000313" key="2">
    <source>
        <dbReference type="Proteomes" id="UP001060085"/>
    </source>
</evidence>